<proteinExistence type="predicted"/>
<organism evidence="2 3">
    <name type="scientific">Vibrio genomosp. F10 str. ZF-129</name>
    <dbReference type="NCBI Taxonomy" id="1187848"/>
    <lineage>
        <taxon>Bacteria</taxon>
        <taxon>Pseudomonadati</taxon>
        <taxon>Pseudomonadota</taxon>
        <taxon>Gammaproteobacteria</taxon>
        <taxon>Vibrionales</taxon>
        <taxon>Vibrionaceae</taxon>
        <taxon>Vibrio</taxon>
    </lineage>
</organism>
<dbReference type="EMBL" id="AJYQ02000002">
    <property type="protein sequence ID" value="OEE38286.1"/>
    <property type="molecule type" value="Genomic_DNA"/>
</dbReference>
<sequence>MEYLSIRTDSVRFKLAVESPQKRMILFVVLRAIFALTALIWFVNGQIATCILILILMLCFCCHYICMPYTGWGLSSLKTVKSTPHFVPFKHWMIPFSREELSGVEYQEMLNSFTAPTNKKMANIIALQGHLTVYDAVNLFMLDTLCFTPEQSRRNDHKLKSEMKKKLCSRD</sequence>
<gene>
    <name evidence="2" type="ORF">A1QO_02595</name>
</gene>
<comment type="caution">
    <text evidence="2">The sequence shown here is derived from an EMBL/GenBank/DDBJ whole genome shotgun (WGS) entry which is preliminary data.</text>
</comment>
<keyword evidence="1" id="KW-0812">Transmembrane</keyword>
<dbReference type="AlphaFoldDB" id="A0A1E5BKC8"/>
<evidence type="ECO:0000313" key="2">
    <source>
        <dbReference type="EMBL" id="OEE38286.1"/>
    </source>
</evidence>
<accession>A0A1E5BKC8</accession>
<evidence type="ECO:0000256" key="1">
    <source>
        <dbReference type="SAM" id="Phobius"/>
    </source>
</evidence>
<name>A0A1E5BKC8_9VIBR</name>
<keyword evidence="1" id="KW-1133">Transmembrane helix</keyword>
<dbReference type="Proteomes" id="UP000094741">
    <property type="component" value="Unassembled WGS sequence"/>
</dbReference>
<feature type="transmembrane region" description="Helical" evidence="1">
    <location>
        <begin position="50"/>
        <end position="72"/>
    </location>
</feature>
<dbReference type="RefSeq" id="WP_017041281.1">
    <property type="nucleotide sequence ID" value="NZ_AJYQ02000002.1"/>
</dbReference>
<protein>
    <submittedName>
        <fullName evidence="2">Uncharacterized protein</fullName>
    </submittedName>
</protein>
<evidence type="ECO:0000313" key="3">
    <source>
        <dbReference type="Proteomes" id="UP000094741"/>
    </source>
</evidence>
<keyword evidence="1" id="KW-0472">Membrane</keyword>
<reference evidence="2 3" key="1">
    <citation type="journal article" date="2012" name="Science">
        <title>Ecological populations of bacteria act as socially cohesive units of antibiotic production and resistance.</title>
        <authorList>
            <person name="Cordero O.X."/>
            <person name="Wildschutte H."/>
            <person name="Kirkup B."/>
            <person name="Proehl S."/>
            <person name="Ngo L."/>
            <person name="Hussain F."/>
            <person name="Le Roux F."/>
            <person name="Mincer T."/>
            <person name="Polz M.F."/>
        </authorList>
    </citation>
    <scope>NUCLEOTIDE SEQUENCE [LARGE SCALE GENOMIC DNA]</scope>
    <source>
        <strain evidence="2 3">ZF-129</strain>
    </source>
</reference>
<feature type="transmembrane region" description="Helical" evidence="1">
    <location>
        <begin position="24"/>
        <end position="43"/>
    </location>
</feature>